<dbReference type="EMBL" id="KE148160">
    <property type="protein sequence ID" value="EPE04544.1"/>
    <property type="molecule type" value="Genomic_DNA"/>
</dbReference>
<dbReference type="GO" id="GO:0000045">
    <property type="term" value="P:autophagosome assembly"/>
    <property type="evidence" value="ECO:0007669"/>
    <property type="project" value="InterPro"/>
</dbReference>
<feature type="region of interest" description="Disordered" evidence="7">
    <location>
        <begin position="203"/>
        <end position="393"/>
    </location>
</feature>
<evidence type="ECO:0000313" key="10">
    <source>
        <dbReference type="Proteomes" id="UP000016923"/>
    </source>
</evidence>
<feature type="compositionally biased region" description="Polar residues" evidence="7">
    <location>
        <begin position="431"/>
        <end position="457"/>
    </location>
</feature>
<feature type="region of interest" description="Disordered" evidence="7">
    <location>
        <begin position="582"/>
        <end position="605"/>
    </location>
</feature>
<feature type="compositionally biased region" description="Low complexity" evidence="7">
    <location>
        <begin position="363"/>
        <end position="376"/>
    </location>
</feature>
<feature type="domain" description="Atg29 N-terminal" evidence="8">
    <location>
        <begin position="77"/>
        <end position="121"/>
    </location>
</feature>
<keyword evidence="6" id="KW-0072">Autophagy</keyword>
<dbReference type="InterPro" id="IPR040666">
    <property type="entry name" value="Atg29_N"/>
</dbReference>
<evidence type="ECO:0000256" key="2">
    <source>
        <dbReference type="ARBA" id="ARBA00010082"/>
    </source>
</evidence>
<evidence type="ECO:0000256" key="5">
    <source>
        <dbReference type="ARBA" id="ARBA00022927"/>
    </source>
</evidence>
<feature type="compositionally biased region" description="Low complexity" evidence="7">
    <location>
        <begin position="493"/>
        <end position="514"/>
    </location>
</feature>
<evidence type="ECO:0000256" key="7">
    <source>
        <dbReference type="SAM" id="MobiDB-lite"/>
    </source>
</evidence>
<comment type="subcellular location">
    <subcellularLocation>
        <location evidence="1">Preautophagosomal structure</location>
    </subcellularLocation>
</comment>
<evidence type="ECO:0000256" key="3">
    <source>
        <dbReference type="ARBA" id="ARBA00013784"/>
    </source>
</evidence>
<feature type="region of interest" description="Disordered" evidence="7">
    <location>
        <begin position="405"/>
        <end position="565"/>
    </location>
</feature>
<evidence type="ECO:0000259" key="8">
    <source>
        <dbReference type="Pfam" id="PF18388"/>
    </source>
</evidence>
<protein>
    <recommendedName>
        <fullName evidence="3">Autophagy-related protein 29</fullName>
    </recommendedName>
</protein>
<evidence type="ECO:0000256" key="4">
    <source>
        <dbReference type="ARBA" id="ARBA00022448"/>
    </source>
</evidence>
<name>S3BTE4_OPHP1</name>
<feature type="region of interest" description="Disordered" evidence="7">
    <location>
        <begin position="1"/>
        <end position="78"/>
    </location>
</feature>
<evidence type="ECO:0000256" key="6">
    <source>
        <dbReference type="ARBA" id="ARBA00023006"/>
    </source>
</evidence>
<feature type="compositionally biased region" description="Basic and acidic residues" evidence="7">
    <location>
        <begin position="1"/>
        <end position="10"/>
    </location>
</feature>
<keyword evidence="10" id="KW-1185">Reference proteome</keyword>
<comment type="similarity">
    <text evidence="2">Belongs to the ATG29 family.</text>
</comment>
<feature type="compositionally biased region" description="Low complexity" evidence="7">
    <location>
        <begin position="532"/>
        <end position="547"/>
    </location>
</feature>
<feature type="compositionally biased region" description="Low complexity" evidence="7">
    <location>
        <begin position="20"/>
        <end position="34"/>
    </location>
</feature>
<dbReference type="GO" id="GO:0015031">
    <property type="term" value="P:protein transport"/>
    <property type="evidence" value="ECO:0007669"/>
    <property type="project" value="UniProtKB-KW"/>
</dbReference>
<keyword evidence="4" id="KW-0813">Transport</keyword>
<reference evidence="9 10" key="1">
    <citation type="journal article" date="2013" name="BMC Genomics">
        <title>The genome and transcriptome of the pine saprophyte Ophiostoma piceae, and a comparison with the bark beetle-associated pine pathogen Grosmannia clavigera.</title>
        <authorList>
            <person name="Haridas S."/>
            <person name="Wang Y."/>
            <person name="Lim L."/>
            <person name="Massoumi Alamouti S."/>
            <person name="Jackman S."/>
            <person name="Docking R."/>
            <person name="Robertson G."/>
            <person name="Birol I."/>
            <person name="Bohlmann J."/>
            <person name="Breuil C."/>
        </authorList>
    </citation>
    <scope>NUCLEOTIDE SEQUENCE [LARGE SCALE GENOMIC DNA]</scope>
    <source>
        <strain evidence="9 10">UAMH 11346</strain>
    </source>
</reference>
<dbReference type="HOGENOM" id="CLU_526948_0_0_1"/>
<evidence type="ECO:0000313" key="9">
    <source>
        <dbReference type="EMBL" id="EPE04544.1"/>
    </source>
</evidence>
<gene>
    <name evidence="9" type="ORF">F503_03606</name>
</gene>
<dbReference type="PANTHER" id="PTHR40012">
    <property type="entry name" value="AUTOPHAGY-RELATED PROTEIN 29"/>
    <property type="match status" value="1"/>
</dbReference>
<sequence length="605" mass="63408">MDVDPKHDQALDLPLSFPGDSDSPRSSSPSLTTSKLQQHQREHAQRDAQRSSSRRNHAAEAQSSGRQSPKAPPPPAYTVYIRVPALRNGFVDPPDSNWSQEKDDALWRILSRAPKNNIDSKFETTVSFILIQSTVLTERHVSQVRAQTRKVAALGARDSPTQSPARFGEQSPSLGIASSRLAASPGGIGPALASEAMGRTLSGGSHVLAGRGSAETMRRTASAGSRTGTRPRSAAGTPASGSRRLSMEDGQARPAVSARPTLETLTSSIRVDSVSPSNAGAEQTRRLQSPLPIHATRRPGERIRGPMTAQKADSDEGDQGGRGEYEDGDPESLAASSTSSSNPSSDESEPVMSRIFRRPPGYPQQQQQQAHPQRQLRQQRHPRQVQDQYHGSTLLEGAAEAAYGGVGLGISSGGSDDGDESETQAAFLHLTSATQAVAGGSSSSNPRHQTNLHPNQRQPHRRPAALQEGQSSSPSSSASVSPTTKVFKGPTLAASAGSKAGAGSSSAASAAAAARLQQSRLPGVRSPPHLNSSSRSAARAGAAMISREGSDTGTTPSIGSSFSDLDDVSFTQSVLDEALGSKVEDTMVQHSSTDTLSSSANQRAG</sequence>
<dbReference type="Gene3D" id="1.10.10.2570">
    <property type="match status" value="1"/>
</dbReference>
<feature type="compositionally biased region" description="Basic and acidic residues" evidence="7">
    <location>
        <begin position="39"/>
        <end position="49"/>
    </location>
</feature>
<dbReference type="Proteomes" id="UP000016923">
    <property type="component" value="Unassembled WGS sequence"/>
</dbReference>
<dbReference type="InterPro" id="IPR039362">
    <property type="entry name" value="ATG29_sf"/>
</dbReference>
<proteinExistence type="inferred from homology"/>
<dbReference type="STRING" id="1262450.S3BTE4"/>
<dbReference type="Pfam" id="PF18388">
    <property type="entry name" value="ATG29_N"/>
    <property type="match status" value="1"/>
</dbReference>
<feature type="compositionally biased region" description="Polar residues" evidence="7">
    <location>
        <begin position="551"/>
        <end position="565"/>
    </location>
</feature>
<feature type="compositionally biased region" description="Polar residues" evidence="7">
    <location>
        <begin position="263"/>
        <end position="281"/>
    </location>
</feature>
<dbReference type="OMA" id="ASIMTVG"/>
<organism evidence="9 10">
    <name type="scientific">Ophiostoma piceae (strain UAMH 11346)</name>
    <name type="common">Sap stain fungus</name>
    <dbReference type="NCBI Taxonomy" id="1262450"/>
    <lineage>
        <taxon>Eukaryota</taxon>
        <taxon>Fungi</taxon>
        <taxon>Dikarya</taxon>
        <taxon>Ascomycota</taxon>
        <taxon>Pezizomycotina</taxon>
        <taxon>Sordariomycetes</taxon>
        <taxon>Sordariomycetidae</taxon>
        <taxon>Ophiostomatales</taxon>
        <taxon>Ophiostomataceae</taxon>
        <taxon>Ophiostoma</taxon>
    </lineage>
</organism>
<feature type="compositionally biased region" description="Low complexity" evidence="7">
    <location>
        <begin position="471"/>
        <end position="482"/>
    </location>
</feature>
<dbReference type="GO" id="GO:0000407">
    <property type="term" value="C:phagophore assembly site"/>
    <property type="evidence" value="ECO:0007669"/>
    <property type="project" value="UniProtKB-SubCell"/>
</dbReference>
<dbReference type="OrthoDB" id="5245410at2759"/>
<feature type="region of interest" description="Disordered" evidence="7">
    <location>
        <begin position="152"/>
        <end position="172"/>
    </location>
</feature>
<dbReference type="InterPro" id="IPR039113">
    <property type="entry name" value="ATG29"/>
</dbReference>
<evidence type="ECO:0000256" key="1">
    <source>
        <dbReference type="ARBA" id="ARBA00004329"/>
    </source>
</evidence>
<dbReference type="eggNOG" id="ENOG502S3V4">
    <property type="taxonomic scope" value="Eukaryota"/>
</dbReference>
<feature type="compositionally biased region" description="Low complexity" evidence="7">
    <location>
        <begin position="331"/>
        <end position="345"/>
    </location>
</feature>
<dbReference type="VEuPathDB" id="FungiDB:F503_03606"/>
<dbReference type="PANTHER" id="PTHR40012:SF1">
    <property type="entry name" value="AUTOPHAGY-RELATED PROTEIN 29"/>
    <property type="match status" value="1"/>
</dbReference>
<keyword evidence="5" id="KW-0653">Protein transport</keyword>
<dbReference type="AlphaFoldDB" id="S3BTE4"/>
<accession>S3BTE4</accession>
<feature type="compositionally biased region" description="Polar residues" evidence="7">
    <location>
        <begin position="588"/>
        <end position="605"/>
    </location>
</feature>